<keyword evidence="5" id="KW-0819">tRNA processing</keyword>
<dbReference type="GO" id="GO:0050660">
    <property type="term" value="F:flavin adenine dinucleotide binding"/>
    <property type="evidence" value="ECO:0007669"/>
    <property type="project" value="InterPro"/>
</dbReference>
<evidence type="ECO:0000256" key="2">
    <source>
        <dbReference type="ARBA" id="ARBA00022555"/>
    </source>
</evidence>
<sequence>MNKLCQLPRYATLRTLATKRCCTKPTPSSMQMTSTDGGSYKTSLRNGQKELFSLAPMMDYTDRHMRFLMRLLSKDMVLYTEMIASGTIVNNPENELGRWLDYSESCEHPVVLQLGGSDPGELRRAAARAAPYRYDAVNLNCGCPSEKVAGKGCFGAALMREAELVGDLCRGMAAELDCPVTVKSRIGVDDEDSYEGLCNFIETVADRSPVRHFIVHARTAILGGLSPAQNRQIPPLKYDYVYNLVKDYPEFQFTINGGITEYEEIREHLGRGVHGVMVGRAINADPYKWSQVDELVYGAANPGLTRREILERYGEYCDEMVELWGPRVRQTLKKHILNFFVGQRNGKKFRCAMDKLVRTELPLSKVFSNAAEILTDETLDAKPGEKVVYPDSSFTSAESDNKELIKRQKEERQHKEATLLGGSGFK</sequence>
<dbReference type="PANTHER" id="PTHR42907:SF1">
    <property type="entry name" value="FMN-LINKED OXIDOREDUCTASES SUPERFAMILY PROTEIN"/>
    <property type="match status" value="1"/>
</dbReference>
<feature type="region of interest" description="Disordered" evidence="9">
    <location>
        <begin position="390"/>
        <end position="426"/>
    </location>
</feature>
<feature type="domain" description="DUS-like FMN-binding" evidence="10">
    <location>
        <begin position="54"/>
        <end position="358"/>
    </location>
</feature>
<organism evidence="11">
    <name type="scientific">Heterosigma akashiwo</name>
    <name type="common">Chromophytic alga</name>
    <name type="synonym">Heterosigma carterae</name>
    <dbReference type="NCBI Taxonomy" id="2829"/>
    <lineage>
        <taxon>Eukaryota</taxon>
        <taxon>Sar</taxon>
        <taxon>Stramenopiles</taxon>
        <taxon>Ochrophyta</taxon>
        <taxon>Raphidophyceae</taxon>
        <taxon>Chattonellales</taxon>
        <taxon>Chattonellaceae</taxon>
        <taxon>Heterosigma</taxon>
    </lineage>
</organism>
<dbReference type="Pfam" id="PF01207">
    <property type="entry name" value="Dus"/>
    <property type="match status" value="1"/>
</dbReference>
<evidence type="ECO:0000256" key="9">
    <source>
        <dbReference type="SAM" id="MobiDB-lite"/>
    </source>
</evidence>
<dbReference type="InterPro" id="IPR018517">
    <property type="entry name" value="tRNA_hU_synthase_CS"/>
</dbReference>
<dbReference type="PANTHER" id="PTHR42907">
    <property type="entry name" value="FMN-LINKED OXIDOREDUCTASES SUPERFAMILY PROTEIN"/>
    <property type="match status" value="1"/>
</dbReference>
<proteinExistence type="predicted"/>
<dbReference type="CDD" id="cd02801">
    <property type="entry name" value="DUS_like_FMN"/>
    <property type="match status" value="1"/>
</dbReference>
<protein>
    <recommendedName>
        <fullName evidence="10">DUS-like FMN-binding domain-containing protein</fullName>
    </recommendedName>
</protein>
<accession>A0A7S3USD9</accession>
<evidence type="ECO:0000256" key="8">
    <source>
        <dbReference type="ARBA" id="ARBA00023002"/>
    </source>
</evidence>
<dbReference type="EMBL" id="HBIU01005723">
    <property type="protein sequence ID" value="CAE0623540.1"/>
    <property type="molecule type" value="Transcribed_RNA"/>
</dbReference>
<evidence type="ECO:0000256" key="1">
    <source>
        <dbReference type="ARBA" id="ARBA00001917"/>
    </source>
</evidence>
<dbReference type="NCBIfam" id="NF008774">
    <property type="entry name" value="PRK11815.1"/>
    <property type="match status" value="1"/>
</dbReference>
<dbReference type="InterPro" id="IPR004653">
    <property type="entry name" value="DusA"/>
</dbReference>
<feature type="compositionally biased region" description="Basic and acidic residues" evidence="9">
    <location>
        <begin position="399"/>
        <end position="417"/>
    </location>
</feature>
<keyword evidence="8" id="KW-0560">Oxidoreductase</keyword>
<keyword evidence="3" id="KW-0285">Flavoprotein</keyword>
<reference evidence="11" key="1">
    <citation type="submission" date="2021-01" db="EMBL/GenBank/DDBJ databases">
        <authorList>
            <person name="Corre E."/>
            <person name="Pelletier E."/>
            <person name="Niang G."/>
            <person name="Scheremetjew M."/>
            <person name="Finn R."/>
            <person name="Kale V."/>
            <person name="Holt S."/>
            <person name="Cochrane G."/>
            <person name="Meng A."/>
            <person name="Brown T."/>
            <person name="Cohen L."/>
        </authorList>
    </citation>
    <scope>NUCLEOTIDE SEQUENCE</scope>
    <source>
        <strain evidence="11">CCMP3107</strain>
    </source>
</reference>
<dbReference type="PROSITE" id="PS01136">
    <property type="entry name" value="UPF0034"/>
    <property type="match status" value="1"/>
</dbReference>
<dbReference type="Gene3D" id="1.20.120.1460">
    <property type="match status" value="1"/>
</dbReference>
<dbReference type="SUPFAM" id="SSF51395">
    <property type="entry name" value="FMN-linked oxidoreductases"/>
    <property type="match status" value="1"/>
</dbReference>
<keyword evidence="4" id="KW-0288">FMN</keyword>
<evidence type="ECO:0000256" key="5">
    <source>
        <dbReference type="ARBA" id="ARBA00022694"/>
    </source>
</evidence>
<keyword evidence="7" id="KW-0694">RNA-binding</keyword>
<name>A0A7S3USD9_HETAK</name>
<keyword evidence="2" id="KW-0820">tRNA-binding</keyword>
<keyword evidence="6" id="KW-0521">NADP</keyword>
<evidence type="ECO:0000256" key="7">
    <source>
        <dbReference type="ARBA" id="ARBA00022884"/>
    </source>
</evidence>
<dbReference type="InterPro" id="IPR013785">
    <property type="entry name" value="Aldolase_TIM"/>
</dbReference>
<evidence type="ECO:0000256" key="6">
    <source>
        <dbReference type="ARBA" id="ARBA00022857"/>
    </source>
</evidence>
<comment type="cofactor">
    <cofactor evidence="1">
        <name>FMN</name>
        <dbReference type="ChEBI" id="CHEBI:58210"/>
    </cofactor>
</comment>
<dbReference type="AlphaFoldDB" id="A0A7S3USD9"/>
<evidence type="ECO:0000313" key="11">
    <source>
        <dbReference type="EMBL" id="CAE0623540.1"/>
    </source>
</evidence>
<evidence type="ECO:0000256" key="3">
    <source>
        <dbReference type="ARBA" id="ARBA00022630"/>
    </source>
</evidence>
<dbReference type="GO" id="GO:0017150">
    <property type="term" value="F:tRNA dihydrouridine synthase activity"/>
    <property type="evidence" value="ECO:0007669"/>
    <property type="project" value="InterPro"/>
</dbReference>
<evidence type="ECO:0000259" key="10">
    <source>
        <dbReference type="Pfam" id="PF01207"/>
    </source>
</evidence>
<dbReference type="InterPro" id="IPR035587">
    <property type="entry name" value="DUS-like_FMN-bd"/>
</dbReference>
<dbReference type="Gene3D" id="3.20.20.70">
    <property type="entry name" value="Aldolase class I"/>
    <property type="match status" value="1"/>
</dbReference>
<dbReference type="GO" id="GO:0000049">
    <property type="term" value="F:tRNA binding"/>
    <property type="evidence" value="ECO:0007669"/>
    <property type="project" value="UniProtKB-KW"/>
</dbReference>
<gene>
    <name evidence="11" type="ORF">HAKA00212_LOCUS2206</name>
</gene>
<evidence type="ECO:0000256" key="4">
    <source>
        <dbReference type="ARBA" id="ARBA00022643"/>
    </source>
</evidence>